<dbReference type="OrthoDB" id="9809052at2"/>
<evidence type="ECO:0000313" key="16">
    <source>
        <dbReference type="Proteomes" id="UP000032076"/>
    </source>
</evidence>
<keyword evidence="6 12" id="KW-0067">ATP-binding</keyword>
<comment type="domain">
    <text evidence="12">Consists of three domains: the N-terminal catalytic domain, the editing domain and the C-terminal anticodon-binding domain.</text>
</comment>
<dbReference type="InterPro" id="IPR036621">
    <property type="entry name" value="Anticodon-bd_dom_sf"/>
</dbReference>
<dbReference type="Proteomes" id="UP000040576">
    <property type="component" value="Unassembled WGS sequence"/>
</dbReference>
<comment type="function">
    <text evidence="10 12">Catalyzes the attachment of proline to tRNA(Pro) in a two-step reaction: proline is first activated by ATP to form Pro-AMP and then transferred to the acceptor end of tRNA(Pro). As ProRS can inadvertently accommodate and process non-cognate amino acids such as alanine and cysteine, to avoid such errors it has two additional distinct editing activities against alanine. One activity is designated as 'pretransfer' editing and involves the tRNA(Pro)-independent hydrolysis of activated Ala-AMP. The other activity is designated 'posttransfer' editing and involves deacylation of mischarged Ala-tRNA(Pro). The misacylated Cys-tRNA(Pro) is not edited by ProRS.</text>
</comment>
<dbReference type="GO" id="GO:0004827">
    <property type="term" value="F:proline-tRNA ligase activity"/>
    <property type="evidence" value="ECO:0007669"/>
    <property type="project" value="UniProtKB-UniRule"/>
</dbReference>
<dbReference type="GO" id="GO:0006433">
    <property type="term" value="P:prolyl-tRNA aminoacylation"/>
    <property type="evidence" value="ECO:0007669"/>
    <property type="project" value="UniProtKB-UniRule"/>
</dbReference>
<dbReference type="PRINTS" id="PR01046">
    <property type="entry name" value="TRNASYNTHPRO"/>
</dbReference>
<evidence type="ECO:0000256" key="5">
    <source>
        <dbReference type="ARBA" id="ARBA00022741"/>
    </source>
</evidence>
<evidence type="ECO:0000256" key="10">
    <source>
        <dbReference type="ARBA" id="ARBA00053664"/>
    </source>
</evidence>
<dbReference type="InterPro" id="IPR050062">
    <property type="entry name" value="Pro-tRNA_synthetase"/>
</dbReference>
<dbReference type="CDD" id="cd04334">
    <property type="entry name" value="ProRS-INS"/>
    <property type="match status" value="1"/>
</dbReference>
<keyword evidence="8 12" id="KW-0030">Aminoacyl-tRNA synthetase</keyword>
<keyword evidence="17" id="KW-1185">Reference proteome</keyword>
<keyword evidence="3 12" id="KW-0963">Cytoplasm</keyword>
<dbReference type="RefSeq" id="WP_034769821.1">
    <property type="nucleotide sequence ID" value="NZ_CCRF01000045.1"/>
</dbReference>
<evidence type="ECO:0000256" key="4">
    <source>
        <dbReference type="ARBA" id="ARBA00022598"/>
    </source>
</evidence>
<dbReference type="GO" id="GO:0016740">
    <property type="term" value="F:transferase activity"/>
    <property type="evidence" value="ECO:0007669"/>
    <property type="project" value="UniProtKB-ARBA"/>
</dbReference>
<dbReference type="SUPFAM" id="SSF52954">
    <property type="entry name" value="Class II aaRS ABD-related"/>
    <property type="match status" value="1"/>
</dbReference>
<comment type="similarity">
    <text evidence="11 12">Belongs to the class-II aminoacyl-tRNA synthetase family. ProS type 1 subfamily.</text>
</comment>
<proteinExistence type="inferred from homology"/>
<reference evidence="14 17" key="1">
    <citation type="submission" date="2014-07" db="EMBL/GenBank/DDBJ databases">
        <authorList>
            <person name="Wibberg Daniel"/>
        </authorList>
    </citation>
    <scope>NUCLEOTIDE SEQUENCE [LARGE SCALE GENOMIC DNA]</scope>
</reference>
<accession>A0A090IYE6</accession>
<evidence type="ECO:0000313" key="15">
    <source>
        <dbReference type="EMBL" id="KIO71786.1"/>
    </source>
</evidence>
<dbReference type="GeneID" id="92960766"/>
<dbReference type="InterPro" id="IPR004154">
    <property type="entry name" value="Anticodon-bd"/>
</dbReference>
<dbReference type="InterPro" id="IPR023717">
    <property type="entry name" value="Pro-tRNA-Synthase_IIa_type1"/>
</dbReference>
<dbReference type="AlphaFoldDB" id="A0A090IYE6"/>
<keyword evidence="4 12" id="KW-0436">Ligase</keyword>
<dbReference type="FunFam" id="3.30.930.10:FF:000043">
    <property type="entry name" value="Proline--tRNA ligase"/>
    <property type="match status" value="1"/>
</dbReference>
<protein>
    <recommendedName>
        <fullName evidence="12">Proline--tRNA ligase</fullName>
        <ecNumber evidence="12">6.1.1.15</ecNumber>
    </recommendedName>
    <alternativeName>
        <fullName evidence="12">Prolyl-tRNA synthetase</fullName>
        <shortName evidence="12">ProRS</shortName>
    </alternativeName>
</protein>
<evidence type="ECO:0000256" key="6">
    <source>
        <dbReference type="ARBA" id="ARBA00022840"/>
    </source>
</evidence>
<dbReference type="CDD" id="cd00779">
    <property type="entry name" value="ProRS_core_prok"/>
    <property type="match status" value="1"/>
</dbReference>
<dbReference type="PATRIC" id="fig|35841.7.peg.1512"/>
<dbReference type="Pfam" id="PF04073">
    <property type="entry name" value="tRNA_edit"/>
    <property type="match status" value="1"/>
</dbReference>
<dbReference type="HAMAP" id="MF_01569">
    <property type="entry name" value="Pro_tRNA_synth_type1"/>
    <property type="match status" value="1"/>
</dbReference>
<dbReference type="Pfam" id="PF03129">
    <property type="entry name" value="HGTP_anticodon"/>
    <property type="match status" value="1"/>
</dbReference>
<dbReference type="SUPFAM" id="SSF55826">
    <property type="entry name" value="YbaK/ProRS associated domain"/>
    <property type="match status" value="1"/>
</dbReference>
<keyword evidence="5 12" id="KW-0547">Nucleotide-binding</keyword>
<feature type="domain" description="Aminoacyl-transfer RNA synthetases class-II family profile" evidence="13">
    <location>
        <begin position="33"/>
        <end position="464"/>
    </location>
</feature>
<dbReference type="PROSITE" id="PS50862">
    <property type="entry name" value="AA_TRNA_LIGASE_II"/>
    <property type="match status" value="1"/>
</dbReference>
<dbReference type="NCBIfam" id="NF006625">
    <property type="entry name" value="PRK09194.1"/>
    <property type="match status" value="1"/>
</dbReference>
<dbReference type="PANTHER" id="PTHR42753">
    <property type="entry name" value="MITOCHONDRIAL RIBOSOME PROTEIN L39/PROLYL-TRNA LIGASE FAMILY MEMBER"/>
    <property type="match status" value="1"/>
</dbReference>
<dbReference type="InterPro" id="IPR045864">
    <property type="entry name" value="aa-tRNA-synth_II/BPL/LPL"/>
</dbReference>
<dbReference type="Proteomes" id="UP000032076">
    <property type="component" value="Unassembled WGS sequence"/>
</dbReference>
<evidence type="ECO:0000256" key="2">
    <source>
        <dbReference type="ARBA" id="ARBA00011738"/>
    </source>
</evidence>
<dbReference type="EMBL" id="JXLU01000116">
    <property type="protein sequence ID" value="KIO71786.1"/>
    <property type="molecule type" value="Genomic_DNA"/>
</dbReference>
<comment type="catalytic activity">
    <reaction evidence="9 12">
        <text>tRNA(Pro) + L-proline + ATP = L-prolyl-tRNA(Pro) + AMP + diphosphate</text>
        <dbReference type="Rhea" id="RHEA:14305"/>
        <dbReference type="Rhea" id="RHEA-COMP:9700"/>
        <dbReference type="Rhea" id="RHEA-COMP:9702"/>
        <dbReference type="ChEBI" id="CHEBI:30616"/>
        <dbReference type="ChEBI" id="CHEBI:33019"/>
        <dbReference type="ChEBI" id="CHEBI:60039"/>
        <dbReference type="ChEBI" id="CHEBI:78442"/>
        <dbReference type="ChEBI" id="CHEBI:78532"/>
        <dbReference type="ChEBI" id="CHEBI:456215"/>
        <dbReference type="EC" id="6.1.1.15"/>
    </reaction>
</comment>
<dbReference type="GO" id="GO:0140096">
    <property type="term" value="F:catalytic activity, acting on a protein"/>
    <property type="evidence" value="ECO:0007669"/>
    <property type="project" value="UniProtKB-ARBA"/>
</dbReference>
<dbReference type="EC" id="6.1.1.15" evidence="12"/>
<dbReference type="PIRSF" id="PIRSF001535">
    <property type="entry name" value="ProRS_1"/>
    <property type="match status" value="1"/>
</dbReference>
<dbReference type="PANTHER" id="PTHR42753:SF2">
    <property type="entry name" value="PROLINE--TRNA LIGASE"/>
    <property type="match status" value="1"/>
</dbReference>
<dbReference type="GO" id="GO:0002161">
    <property type="term" value="F:aminoacyl-tRNA deacylase activity"/>
    <property type="evidence" value="ECO:0007669"/>
    <property type="project" value="InterPro"/>
</dbReference>
<gene>
    <name evidence="12 14" type="primary">proS</name>
    <name evidence="15" type="ORF">B4167_3418</name>
    <name evidence="14" type="ORF">BT1A1_1599</name>
</gene>
<dbReference type="SUPFAM" id="SSF55681">
    <property type="entry name" value="Class II aaRS and biotin synthetases"/>
    <property type="match status" value="1"/>
</dbReference>
<evidence type="ECO:0000256" key="12">
    <source>
        <dbReference type="HAMAP-Rule" id="MF_01569"/>
    </source>
</evidence>
<dbReference type="InterPro" id="IPR007214">
    <property type="entry name" value="YbaK/aa-tRNA-synth-assoc-dom"/>
</dbReference>
<dbReference type="Gene3D" id="3.40.50.800">
    <property type="entry name" value="Anticodon-binding domain"/>
    <property type="match status" value="1"/>
</dbReference>
<dbReference type="EMBL" id="CCRF01000045">
    <property type="protein sequence ID" value="CEE01428.1"/>
    <property type="molecule type" value="Genomic_DNA"/>
</dbReference>
<evidence type="ECO:0000256" key="1">
    <source>
        <dbReference type="ARBA" id="ARBA00004496"/>
    </source>
</evidence>
<evidence type="ECO:0000313" key="14">
    <source>
        <dbReference type="EMBL" id="CEE01428.1"/>
    </source>
</evidence>
<dbReference type="InterPro" id="IPR004500">
    <property type="entry name" value="Pro-tRNA-synth_IIa_bac-type"/>
</dbReference>
<evidence type="ECO:0000256" key="3">
    <source>
        <dbReference type="ARBA" id="ARBA00022490"/>
    </source>
</evidence>
<name>A0A090IYE6_9BACI</name>
<dbReference type="GO" id="GO:0005524">
    <property type="term" value="F:ATP binding"/>
    <property type="evidence" value="ECO:0007669"/>
    <property type="project" value="UniProtKB-UniRule"/>
</dbReference>
<dbReference type="InterPro" id="IPR002314">
    <property type="entry name" value="aa-tRNA-synt_IIb"/>
</dbReference>
<dbReference type="Pfam" id="PF00587">
    <property type="entry name" value="tRNA-synt_2b"/>
    <property type="match status" value="1"/>
</dbReference>
<organism evidence="14 17">
    <name type="scientific">Caldibacillus thermoamylovorans</name>
    <dbReference type="NCBI Taxonomy" id="35841"/>
    <lineage>
        <taxon>Bacteria</taxon>
        <taxon>Bacillati</taxon>
        <taxon>Bacillota</taxon>
        <taxon>Bacilli</taxon>
        <taxon>Bacillales</taxon>
        <taxon>Bacillaceae</taxon>
        <taxon>Caldibacillus</taxon>
    </lineage>
</organism>
<dbReference type="NCBIfam" id="TIGR00409">
    <property type="entry name" value="proS_fam_II"/>
    <property type="match status" value="1"/>
</dbReference>
<reference evidence="15 16" key="2">
    <citation type="submission" date="2015-01" db="EMBL/GenBank/DDBJ databases">
        <title>Draft Genome Sequences of Four Bacillus thermoamylovorans Strains, Isolated From Food Products.</title>
        <authorList>
            <person name="Krawcyk A.O."/>
            <person name="Berendsen E.M."/>
            <person name="Eijlander R.T."/>
            <person name="de Jong A."/>
            <person name="Wells-Bennik M."/>
            <person name="Kuipers O.P."/>
        </authorList>
    </citation>
    <scope>NUCLEOTIDE SEQUENCE [LARGE SCALE GENOMIC DNA]</scope>
    <source>
        <strain evidence="15 16">B4167</strain>
    </source>
</reference>
<dbReference type="InterPro" id="IPR002316">
    <property type="entry name" value="Pro-tRNA-ligase_IIa"/>
</dbReference>
<evidence type="ECO:0000256" key="9">
    <source>
        <dbReference type="ARBA" id="ARBA00047671"/>
    </source>
</evidence>
<dbReference type="Gene3D" id="3.30.930.10">
    <property type="entry name" value="Bira Bifunctional Protein, Domain 2"/>
    <property type="match status" value="2"/>
</dbReference>
<comment type="subcellular location">
    <subcellularLocation>
        <location evidence="1 12">Cytoplasm</location>
    </subcellularLocation>
</comment>
<keyword evidence="7 12" id="KW-0648">Protein biosynthesis</keyword>
<evidence type="ECO:0000313" key="17">
    <source>
        <dbReference type="Proteomes" id="UP000040576"/>
    </source>
</evidence>
<dbReference type="FunFam" id="3.40.50.800:FF:000011">
    <property type="entry name" value="Proline--tRNA ligase"/>
    <property type="match status" value="1"/>
</dbReference>
<evidence type="ECO:0000256" key="7">
    <source>
        <dbReference type="ARBA" id="ARBA00022917"/>
    </source>
</evidence>
<dbReference type="FunFam" id="3.30.930.10:FF:000065">
    <property type="entry name" value="Proline--tRNA ligase"/>
    <property type="match status" value="1"/>
</dbReference>
<comment type="subunit">
    <text evidence="2 12">Homodimer.</text>
</comment>
<evidence type="ECO:0000256" key="8">
    <source>
        <dbReference type="ARBA" id="ARBA00023146"/>
    </source>
</evidence>
<dbReference type="GO" id="GO:0005829">
    <property type="term" value="C:cytosol"/>
    <property type="evidence" value="ECO:0007669"/>
    <property type="project" value="TreeGrafter"/>
</dbReference>
<sequence length="573" mass="64754">MKQSNTFIPTLRELPADAEIKSHQLLLRAGFIRQVASGIYSYLPLGKKVLQKIENIVREEMEQIGAVELLMPALQPAELWQESGRWFSYGPDLMRMNDRHDRPFALGPTHEEVITSLIRDEIKSYKRLPLTLFQIQTKFRDEKRPRYGLLRGREFVMKDAYSFHTSKESLDETYEKMVQAYTNIFTRLGLNFRAVIADSGSIGGKDTHEFMVLSEIGEDTIAYSDASDYAANIEMAEVVTQYEKRDETLKDLQKVNTGEHKTIEEVVNFLQISPEDTIKSLLFNVDGENVLVLVRGDHEVNDVKVKNLLNASIVELASPEQTEEVFGCKIGNIGPVGVNHVKIIADHAVKYVVNGVCGANEAEQHYVNVNPDRDFTVEQYADLRFIKEGDPSPDGKGKIVFAKGIEVGHVFKLGTRYSEAMNAVFLDENGRSQTMIMGCYGIGISRLITAVAEQMADEKGLVWPMSIAPYHVHVIIVNTKDETQWKQGNMIYETLKKQRYEVLLDDRHERAGVKFADSDLFGIPVRIVVGKKINEGIVELKIRKTGETLEIPVDQLQEELDKLLSQLKGSKGQ</sequence>
<dbReference type="InterPro" id="IPR036754">
    <property type="entry name" value="YbaK/aa-tRNA-synt-asso_dom_sf"/>
</dbReference>
<evidence type="ECO:0000256" key="11">
    <source>
        <dbReference type="ARBA" id="ARBA00060755"/>
    </source>
</evidence>
<evidence type="ECO:0000259" key="13">
    <source>
        <dbReference type="PROSITE" id="PS50862"/>
    </source>
</evidence>
<dbReference type="InterPro" id="IPR006195">
    <property type="entry name" value="aa-tRNA-synth_II"/>
</dbReference>
<dbReference type="InterPro" id="IPR044140">
    <property type="entry name" value="ProRS_anticodon_short"/>
</dbReference>
<dbReference type="InterPro" id="IPR033730">
    <property type="entry name" value="ProRS_core_prok"/>
</dbReference>
<dbReference type="CDD" id="cd00861">
    <property type="entry name" value="ProRS_anticodon_short"/>
    <property type="match status" value="1"/>
</dbReference>